<dbReference type="Pfam" id="PF01657">
    <property type="entry name" value="Stress-antifung"/>
    <property type="match status" value="1"/>
</dbReference>
<evidence type="ECO:0000313" key="4">
    <source>
        <dbReference type="EMBL" id="CAB4314024.1"/>
    </source>
</evidence>
<evidence type="ECO:0000259" key="3">
    <source>
        <dbReference type="PROSITE" id="PS51473"/>
    </source>
</evidence>
<protein>
    <recommendedName>
        <fullName evidence="3">Gnk2-homologous domain-containing protein</fullName>
    </recommendedName>
</protein>
<accession>A0A6J5XSL5</accession>
<organism evidence="4 5">
    <name type="scientific">Prunus armeniaca</name>
    <name type="common">Apricot</name>
    <name type="synonym">Armeniaca vulgaris</name>
    <dbReference type="NCBI Taxonomy" id="36596"/>
    <lineage>
        <taxon>Eukaryota</taxon>
        <taxon>Viridiplantae</taxon>
        <taxon>Streptophyta</taxon>
        <taxon>Embryophyta</taxon>
        <taxon>Tracheophyta</taxon>
        <taxon>Spermatophyta</taxon>
        <taxon>Magnoliopsida</taxon>
        <taxon>eudicotyledons</taxon>
        <taxon>Gunneridae</taxon>
        <taxon>Pentapetalae</taxon>
        <taxon>rosids</taxon>
        <taxon>fabids</taxon>
        <taxon>Rosales</taxon>
        <taxon>Rosaceae</taxon>
        <taxon>Amygdaloideae</taxon>
        <taxon>Amygdaleae</taxon>
        <taxon>Prunus</taxon>
    </lineage>
</organism>
<evidence type="ECO:0000313" key="5">
    <source>
        <dbReference type="Proteomes" id="UP000507245"/>
    </source>
</evidence>
<reference evidence="5" key="1">
    <citation type="journal article" date="2020" name="Genome Biol.">
        <title>Gamete binning: chromosome-level and haplotype-resolved genome assembly enabled by high-throughput single-cell sequencing of gamete genomes.</title>
        <authorList>
            <person name="Campoy J.A."/>
            <person name="Sun H."/>
            <person name="Goel M."/>
            <person name="Jiao W.-B."/>
            <person name="Folz-Donahue K."/>
            <person name="Wang N."/>
            <person name="Rubio M."/>
            <person name="Liu C."/>
            <person name="Kukat C."/>
            <person name="Ruiz D."/>
            <person name="Huettel B."/>
            <person name="Schneeberger K."/>
        </authorList>
    </citation>
    <scope>NUCLEOTIDE SEQUENCE [LARGE SCALE GENOMIC DNA]</scope>
    <source>
        <strain evidence="5">cv. Rojo Pasion</strain>
    </source>
</reference>
<dbReference type="PROSITE" id="PS51473">
    <property type="entry name" value="GNK2"/>
    <property type="match status" value="1"/>
</dbReference>
<dbReference type="CDD" id="cd23509">
    <property type="entry name" value="Gnk2-like"/>
    <property type="match status" value="1"/>
</dbReference>
<dbReference type="OrthoDB" id="1468518at2759"/>
<keyword evidence="2" id="KW-0677">Repeat</keyword>
<dbReference type="PANTHER" id="PTHR32099">
    <property type="entry name" value="CYSTEINE-RICH REPEAT SECRETORY PROTEIN"/>
    <property type="match status" value="1"/>
</dbReference>
<dbReference type="Proteomes" id="UP000507245">
    <property type="component" value="Unassembled WGS sequence"/>
</dbReference>
<keyword evidence="5" id="KW-1185">Reference proteome</keyword>
<dbReference type="InterPro" id="IPR038408">
    <property type="entry name" value="GNK2_sf"/>
</dbReference>
<dbReference type="AlphaFoldDB" id="A0A6J5XSL5"/>
<gene>
    <name evidence="4" type="ORF">ORAREDHAP_LOCUS37985</name>
</gene>
<dbReference type="EMBL" id="CAEKKB010000006">
    <property type="protein sequence ID" value="CAB4314024.1"/>
    <property type="molecule type" value="Genomic_DNA"/>
</dbReference>
<sequence length="147" mass="16183">MSRGTSRGNPCRYCLSKRHTIAHTVLSQSKSKLSLYLTTARFATPAAPSTEPWKLSPPLRWYNVQNVSYDVDGFFQELNTLLEDLRDQAAGNGSLRKFAAGTATAPNFQTIYGLAQCTPDLTEQDCRDCLGSSLADIPECCQGKVRC</sequence>
<evidence type="ECO:0000256" key="1">
    <source>
        <dbReference type="ARBA" id="ARBA00022729"/>
    </source>
</evidence>
<name>A0A6J5XSL5_PRUAR</name>
<keyword evidence="1" id="KW-0732">Signal</keyword>
<feature type="domain" description="Gnk2-homologous" evidence="3">
    <location>
        <begin position="55"/>
        <end position="147"/>
    </location>
</feature>
<evidence type="ECO:0000256" key="2">
    <source>
        <dbReference type="ARBA" id="ARBA00022737"/>
    </source>
</evidence>
<dbReference type="PANTHER" id="PTHR32099:SF103">
    <property type="entry name" value="GNK2-HOMOLOGOUS DOMAIN-CONTAINING PROTEIN"/>
    <property type="match status" value="1"/>
</dbReference>
<dbReference type="Gene3D" id="3.30.430.20">
    <property type="entry name" value="Gnk2 domain, C-X8-C-X2-C motif"/>
    <property type="match status" value="1"/>
</dbReference>
<dbReference type="InterPro" id="IPR002902">
    <property type="entry name" value="GNK2"/>
</dbReference>
<proteinExistence type="predicted"/>
<dbReference type="FunFam" id="3.30.430.20:FF:000002">
    <property type="entry name" value="Cysteine-rich receptor-like protein kinase 10"/>
    <property type="match status" value="1"/>
</dbReference>